<feature type="domain" description="Cation-transporting P-type ATPase N-terminal" evidence="17">
    <location>
        <begin position="86"/>
        <end position="156"/>
    </location>
</feature>
<keyword evidence="11" id="KW-0739">Sodium transport</keyword>
<dbReference type="NCBIfam" id="TIGR01494">
    <property type="entry name" value="ATPase_P-type"/>
    <property type="match status" value="2"/>
</dbReference>
<evidence type="ECO:0000256" key="3">
    <source>
        <dbReference type="ARBA" id="ARBA00022692"/>
    </source>
</evidence>
<dbReference type="InterPro" id="IPR044492">
    <property type="entry name" value="P_typ_ATPase_HD_dom"/>
</dbReference>
<dbReference type="EMBL" id="CDSF01000106">
    <property type="protein sequence ID" value="CEP00981.1"/>
    <property type="molecule type" value="Genomic_DNA"/>
</dbReference>
<comment type="similarity">
    <text evidence="13">Belongs to the cation transport ATPase (P-type) (TC 3.A.3) family.</text>
</comment>
<dbReference type="InterPro" id="IPR018303">
    <property type="entry name" value="ATPase_P-typ_P_site"/>
</dbReference>
<dbReference type="InterPro" id="IPR059000">
    <property type="entry name" value="ATPase_P-type_domA"/>
</dbReference>
<comment type="subcellular location">
    <subcellularLocation>
        <location evidence="1">Cell membrane</location>
        <topology evidence="1">Multi-pass membrane protein</topology>
    </subcellularLocation>
</comment>
<dbReference type="EC" id="7.2.2.3" evidence="12"/>
<dbReference type="Pfam" id="PF08282">
    <property type="entry name" value="Hydrolase_3"/>
    <property type="match status" value="1"/>
</dbReference>
<dbReference type="GO" id="GO:0006883">
    <property type="term" value="P:intracellular sodium ion homeostasis"/>
    <property type="evidence" value="ECO:0007669"/>
    <property type="project" value="TreeGrafter"/>
</dbReference>
<evidence type="ECO:0000313" key="18">
    <source>
        <dbReference type="EMBL" id="CEP00981.1"/>
    </source>
</evidence>
<dbReference type="GO" id="GO:1990573">
    <property type="term" value="P:potassium ion import across plasma membrane"/>
    <property type="evidence" value="ECO:0007669"/>
    <property type="project" value="TreeGrafter"/>
</dbReference>
<evidence type="ECO:0000256" key="7">
    <source>
        <dbReference type="ARBA" id="ARBA00022989"/>
    </source>
</evidence>
<evidence type="ECO:0000256" key="9">
    <source>
        <dbReference type="ARBA" id="ARBA00023065"/>
    </source>
</evidence>
<evidence type="ECO:0000256" key="4">
    <source>
        <dbReference type="ARBA" id="ARBA00022741"/>
    </source>
</evidence>
<dbReference type="Gene3D" id="3.40.50.1000">
    <property type="entry name" value="HAD superfamily/HAD-like"/>
    <property type="match status" value="1"/>
</dbReference>
<dbReference type="PROSITE" id="PS00154">
    <property type="entry name" value="ATPASE_E1_E2"/>
    <property type="match status" value="1"/>
</dbReference>
<dbReference type="PANTHER" id="PTHR43294:SF21">
    <property type="entry name" value="CATION TRANSPORTING ATPASE"/>
    <property type="match status" value="1"/>
</dbReference>
<dbReference type="SUPFAM" id="SSF81653">
    <property type="entry name" value="Calcium ATPase, transduction domain A"/>
    <property type="match status" value="1"/>
</dbReference>
<dbReference type="SFLD" id="SFLDF00027">
    <property type="entry name" value="p-type_atpase"/>
    <property type="match status" value="1"/>
</dbReference>
<dbReference type="InterPro" id="IPR036412">
    <property type="entry name" value="HAD-like_sf"/>
</dbReference>
<dbReference type="PRINTS" id="PR00119">
    <property type="entry name" value="CATATPASE"/>
</dbReference>
<evidence type="ECO:0000256" key="15">
    <source>
        <dbReference type="ARBA" id="ARBA00067200"/>
    </source>
</evidence>
<evidence type="ECO:0000256" key="2">
    <source>
        <dbReference type="ARBA" id="ARBA00022475"/>
    </source>
</evidence>
<dbReference type="Pfam" id="PF00690">
    <property type="entry name" value="Cation_ATPase_N"/>
    <property type="match status" value="1"/>
</dbReference>
<geneLocation type="mitochondrion" evidence="19"/>
<keyword evidence="9" id="KW-0406">Ion transport</keyword>
<evidence type="ECO:0000256" key="6">
    <source>
        <dbReference type="ARBA" id="ARBA00022967"/>
    </source>
</evidence>
<dbReference type="GO" id="GO:0005886">
    <property type="term" value="C:plasma membrane"/>
    <property type="evidence" value="ECO:0007669"/>
    <property type="project" value="UniProtKB-SubCell"/>
</dbReference>
<feature type="transmembrane region" description="Helical" evidence="16">
    <location>
        <begin position="955"/>
        <end position="975"/>
    </location>
</feature>
<name>A0A0G4J0Y9_PLABS</name>
<dbReference type="Proteomes" id="UP000290189">
    <property type="component" value="Unassembled WGS sequence"/>
</dbReference>
<keyword evidence="11" id="KW-0813">Transport</keyword>
<feature type="transmembrane region" description="Helical" evidence="16">
    <location>
        <begin position="996"/>
        <end position="1015"/>
    </location>
</feature>
<keyword evidence="2" id="KW-1003">Cell membrane</keyword>
<keyword evidence="6" id="KW-1278">Translocase</keyword>
<feature type="transmembrane region" description="Helical" evidence="16">
    <location>
        <begin position="166"/>
        <end position="188"/>
    </location>
</feature>
<dbReference type="SFLD" id="SFLDS00003">
    <property type="entry name" value="Haloacid_Dehalogenase"/>
    <property type="match status" value="1"/>
</dbReference>
<dbReference type="Gene3D" id="1.20.1110.10">
    <property type="entry name" value="Calcium-transporting ATPase, transmembrane domain"/>
    <property type="match status" value="1"/>
</dbReference>
<feature type="transmembrane region" description="Helical" evidence="16">
    <location>
        <begin position="893"/>
        <end position="923"/>
    </location>
</feature>
<dbReference type="InterPro" id="IPR006068">
    <property type="entry name" value="ATPase_P-typ_cation-transptr_C"/>
</dbReference>
<dbReference type="GO" id="GO:1902600">
    <property type="term" value="P:proton transmembrane transport"/>
    <property type="evidence" value="ECO:0007669"/>
    <property type="project" value="TreeGrafter"/>
</dbReference>
<dbReference type="GO" id="GO:0016887">
    <property type="term" value="F:ATP hydrolysis activity"/>
    <property type="evidence" value="ECO:0007669"/>
    <property type="project" value="InterPro"/>
</dbReference>
<dbReference type="GO" id="GO:0005391">
    <property type="term" value="F:P-type sodium:potassium-exchanging transporter activity"/>
    <property type="evidence" value="ECO:0007669"/>
    <property type="project" value="TreeGrafter"/>
</dbReference>
<keyword evidence="4" id="KW-0547">Nucleotide-binding</keyword>
<dbReference type="InterPro" id="IPR050510">
    <property type="entry name" value="Cation_transp_ATPase_P-type"/>
</dbReference>
<dbReference type="Pfam" id="PF13246">
    <property type="entry name" value="Cation_ATPase"/>
    <property type="match status" value="1"/>
</dbReference>
<dbReference type="InterPro" id="IPR023299">
    <property type="entry name" value="ATPase_P-typ_cyto_dom_N"/>
</dbReference>
<dbReference type="Pfam" id="PF00689">
    <property type="entry name" value="Cation_ATPase_C"/>
    <property type="match status" value="1"/>
</dbReference>
<evidence type="ECO:0000256" key="5">
    <source>
        <dbReference type="ARBA" id="ARBA00022840"/>
    </source>
</evidence>
<feature type="transmembrane region" description="Helical" evidence="16">
    <location>
        <begin position="132"/>
        <end position="154"/>
    </location>
</feature>
<dbReference type="InterPro" id="IPR023214">
    <property type="entry name" value="HAD_sf"/>
</dbReference>
<keyword evidence="10 16" id="KW-0472">Membrane</keyword>
<proteinExistence type="inferred from homology"/>
<evidence type="ECO:0000256" key="1">
    <source>
        <dbReference type="ARBA" id="ARBA00004651"/>
    </source>
</evidence>
<dbReference type="Gene3D" id="3.40.1110.10">
    <property type="entry name" value="Calcium-transporting ATPase, cytoplasmic domain N"/>
    <property type="match status" value="1"/>
</dbReference>
<dbReference type="EMBL" id="OVEO01000004">
    <property type="protein sequence ID" value="SPQ95306.1"/>
    <property type="molecule type" value="Genomic_DNA"/>
</dbReference>
<evidence type="ECO:0000313" key="19">
    <source>
        <dbReference type="EMBL" id="SPQ95306.1"/>
    </source>
</evidence>
<feature type="transmembrane region" description="Helical" evidence="16">
    <location>
        <begin position="1027"/>
        <end position="1048"/>
    </location>
</feature>
<dbReference type="SMART" id="SM00831">
    <property type="entry name" value="Cation_ATPase_N"/>
    <property type="match status" value="1"/>
</dbReference>
<organism evidence="18 20">
    <name type="scientific">Plasmodiophora brassicae</name>
    <name type="common">Clubroot disease agent</name>
    <dbReference type="NCBI Taxonomy" id="37360"/>
    <lineage>
        <taxon>Eukaryota</taxon>
        <taxon>Sar</taxon>
        <taxon>Rhizaria</taxon>
        <taxon>Endomyxa</taxon>
        <taxon>Phytomyxea</taxon>
        <taxon>Plasmodiophorida</taxon>
        <taxon>Plasmodiophoridae</taxon>
        <taxon>Plasmodiophora</taxon>
    </lineage>
</organism>
<dbReference type="PRINTS" id="PR00121">
    <property type="entry name" value="NAKATPASE"/>
</dbReference>
<evidence type="ECO:0000256" key="12">
    <source>
        <dbReference type="ARBA" id="ARBA00035029"/>
    </source>
</evidence>
<dbReference type="GO" id="GO:0005524">
    <property type="term" value="F:ATP binding"/>
    <property type="evidence" value="ECO:0007669"/>
    <property type="project" value="UniProtKB-KW"/>
</dbReference>
<dbReference type="GO" id="GO:0030007">
    <property type="term" value="P:intracellular potassium ion homeostasis"/>
    <property type="evidence" value="ECO:0007669"/>
    <property type="project" value="TreeGrafter"/>
</dbReference>
<evidence type="ECO:0000256" key="11">
    <source>
        <dbReference type="ARBA" id="ARBA00023201"/>
    </source>
</evidence>
<evidence type="ECO:0000313" key="20">
    <source>
        <dbReference type="Proteomes" id="UP000039324"/>
    </source>
</evidence>
<evidence type="ECO:0000256" key="8">
    <source>
        <dbReference type="ARBA" id="ARBA00023053"/>
    </source>
</evidence>
<dbReference type="Pfam" id="PF00122">
    <property type="entry name" value="E1-E2_ATPase"/>
    <property type="match status" value="1"/>
</dbReference>
<dbReference type="SUPFAM" id="SSF81665">
    <property type="entry name" value="Calcium ATPase, transmembrane domain M"/>
    <property type="match status" value="1"/>
</dbReference>
<keyword evidence="5" id="KW-0067">ATP-binding</keyword>
<evidence type="ECO:0000256" key="13">
    <source>
        <dbReference type="ARBA" id="ARBA00038148"/>
    </source>
</evidence>
<dbReference type="STRING" id="37360.A0A0G4J0Y9"/>
<gene>
    <name evidence="18" type="ORF">PBRA_008293</name>
    <name evidence="19" type="ORF">PLBR_LOCUS2521</name>
</gene>
<keyword evidence="3 16" id="KW-0812">Transmembrane</keyword>
<keyword evidence="7 16" id="KW-1133">Transmembrane helix</keyword>
<dbReference type="InterPro" id="IPR001757">
    <property type="entry name" value="P_typ_ATPase"/>
</dbReference>
<dbReference type="FunFam" id="3.40.50.1000:FF:000083">
    <property type="entry name" value="Sodium/potassium-transporting ATPase subunit alpha"/>
    <property type="match status" value="1"/>
</dbReference>
<keyword evidence="19" id="KW-0496">Mitochondrion</keyword>
<dbReference type="SUPFAM" id="SSF81660">
    <property type="entry name" value="Metal cation-transporting ATPase, ATP-binding domain N"/>
    <property type="match status" value="1"/>
</dbReference>
<dbReference type="InterPro" id="IPR004014">
    <property type="entry name" value="ATPase_P-typ_cation-transptr_N"/>
</dbReference>
<evidence type="ECO:0000256" key="16">
    <source>
        <dbReference type="SAM" id="Phobius"/>
    </source>
</evidence>
<dbReference type="SFLD" id="SFLDG00002">
    <property type="entry name" value="C1.7:_P-type_atpase_like"/>
    <property type="match status" value="1"/>
</dbReference>
<dbReference type="InterPro" id="IPR008250">
    <property type="entry name" value="ATPase_P-typ_transduc_dom_A_sf"/>
</dbReference>
<dbReference type="InterPro" id="IPR023298">
    <property type="entry name" value="ATPase_P-typ_TM_dom_sf"/>
</dbReference>
<sequence length="1069" mass="117282">MLPTVDEEADGGRHLTTPEASLATEMQVAPGVLEQQPPSRAESFVTADQVVLFRTLSTSHSLDIRHKVDVRVEKVAADAAAIRSIRWHTMPPDQVLAELKSDRHRGLSSAAVKADARVNRVTPAKSNMLAKVLSYVFGGFNALMWIALVIAVVSYEPLGGASPETFTLGLAFVLAFVIILSSMFYAYVDYNASQVMKAITTLAAQTAVVTRDGSIETVDADDVKVGDMVHLELGVRVPADLVLLDVSSDLTFDRSLLTGESKPVPGSITMTHENPLETRNLALSSTFVVQGTGVGVVFATGDDAVIGRIFHMSTKQVEEPTLLQKEINRFTIYVSTAAVLMFSSALAVWGLWTRHAHPGFANLNQALTNAMGCLTSLVPQGLPVCVALALTIIARIMAARFVIVKNLSIVETSGAMTVICSDKTGTLTAGQMLADAVGFVDHEYADVRRVETRHDPAAEDLFRIAYLCNDSKVGDGDADNGQHVRGNPTDVALMRMAKGMESALRQYTRVYTVAFNSKSKWMLTVARDEESDALHLFIKGAPDVLVKRCGRAMMQNGTDVDLDAAGRDRLCQLQHAWSRRGARVLMLCRKDLQERHLETSDTEFMSAFIERTLWNLTVVGLVAICDPPRDDVPAAVATMRTAGVRVFMVTGDFQLTAEAIARQVGIVTADRVDRLGDARADREAYKRVSQLAGHDMKPAPQTAPQQRRAIVLTGDDVADLDSSDWDVIVTVYEEIVFARTTPEQKLVIVQQIRQCGDNIVGVTGDGVNDAPALKTADIGMAMGAGSDVAKEAAQVILLNNDFASIPVAIENGRLVFENLRKVALYILPAGAYTEMMAVATNVYFGMQLPLTPYQQVVFCILQDVTMSISLMYEKPESDLMSQPPRNTRTTHLVDWRFGVQVVLFIGVFIWVSCFGMFFLYWHWQGFGFYDLMFVFGAWKDGYKGFSLAELDSKLAVSQSIFYVTMTIMQIGNILSTRNRRMSTIHSNPLWGPRRNPVLIVCILVSLSVALLNVYVSTSPGNPNIFRFGYVPGIFWLLPVPLAIALLLADELRKFIVRNCPTSWVANVAW</sequence>
<reference evidence="19 21" key="2">
    <citation type="submission" date="2018-03" db="EMBL/GenBank/DDBJ databases">
        <authorList>
            <person name="Fogelqvist J."/>
        </authorList>
    </citation>
    <scope>NUCLEOTIDE SEQUENCE [LARGE SCALE GENOMIC DNA]</scope>
</reference>
<protein>
    <recommendedName>
        <fullName evidence="15">P-type sodium-transporting ATPase4</fullName>
        <ecNumber evidence="12">7.2.2.3</ecNumber>
    </recommendedName>
</protein>
<dbReference type="AlphaFoldDB" id="A0A0G4J0Y9"/>
<dbReference type="SUPFAM" id="SSF56784">
    <property type="entry name" value="HAD-like"/>
    <property type="match status" value="1"/>
</dbReference>
<evidence type="ECO:0000259" key="17">
    <source>
        <dbReference type="SMART" id="SM00831"/>
    </source>
</evidence>
<dbReference type="GO" id="GO:0036376">
    <property type="term" value="P:sodium ion export across plasma membrane"/>
    <property type="evidence" value="ECO:0007669"/>
    <property type="project" value="TreeGrafter"/>
</dbReference>
<keyword evidence="8" id="KW-0915">Sodium</keyword>
<feature type="transmembrane region" description="Helical" evidence="16">
    <location>
        <begin position="381"/>
        <end position="403"/>
    </location>
</feature>
<reference evidence="18 20" key="1">
    <citation type="submission" date="2015-02" db="EMBL/GenBank/DDBJ databases">
        <authorList>
            <person name="Chooi Y.-H."/>
        </authorList>
    </citation>
    <scope>NUCLEOTIDE SEQUENCE [LARGE SCALE GENOMIC DNA]</scope>
    <source>
        <strain evidence="18">E3</strain>
    </source>
</reference>
<keyword evidence="20" id="KW-1185">Reference proteome</keyword>
<evidence type="ECO:0000313" key="21">
    <source>
        <dbReference type="Proteomes" id="UP000290189"/>
    </source>
</evidence>
<comment type="catalytic activity">
    <reaction evidence="14">
        <text>Na(+)(in) + ATP + H2O = Na(+)(out) + ADP + phosphate + H(+)</text>
        <dbReference type="Rhea" id="RHEA:14633"/>
        <dbReference type="ChEBI" id="CHEBI:15377"/>
        <dbReference type="ChEBI" id="CHEBI:15378"/>
        <dbReference type="ChEBI" id="CHEBI:29101"/>
        <dbReference type="ChEBI" id="CHEBI:30616"/>
        <dbReference type="ChEBI" id="CHEBI:43474"/>
        <dbReference type="ChEBI" id="CHEBI:456216"/>
        <dbReference type="EC" id="7.2.2.3"/>
    </reaction>
    <physiologicalReaction direction="left-to-right" evidence="14">
        <dbReference type="Rhea" id="RHEA:14634"/>
    </physiologicalReaction>
</comment>
<evidence type="ECO:0000256" key="10">
    <source>
        <dbReference type="ARBA" id="ARBA00023136"/>
    </source>
</evidence>
<dbReference type="FunFam" id="3.40.50.1000:FF:000001">
    <property type="entry name" value="Phospholipid-transporting ATPase IC"/>
    <property type="match status" value="1"/>
</dbReference>
<dbReference type="OrthoDB" id="158672at2759"/>
<dbReference type="Gene3D" id="2.70.150.10">
    <property type="entry name" value="Calcium-transporting ATPase, cytoplasmic transduction domain A"/>
    <property type="match status" value="1"/>
</dbReference>
<feature type="transmembrane region" description="Helical" evidence="16">
    <location>
        <begin position="330"/>
        <end position="352"/>
    </location>
</feature>
<dbReference type="PANTHER" id="PTHR43294">
    <property type="entry name" value="SODIUM/POTASSIUM-TRANSPORTING ATPASE SUBUNIT ALPHA"/>
    <property type="match status" value="1"/>
</dbReference>
<accession>A0A0G4J0Y9</accession>
<evidence type="ECO:0000256" key="14">
    <source>
        <dbReference type="ARBA" id="ARBA00049499"/>
    </source>
</evidence>
<dbReference type="Proteomes" id="UP000039324">
    <property type="component" value="Unassembled WGS sequence"/>
</dbReference>